<feature type="non-terminal residue" evidence="3">
    <location>
        <position position="1"/>
    </location>
</feature>
<keyword evidence="1" id="KW-1133">Transmembrane helix</keyword>
<feature type="non-terminal residue" evidence="3">
    <location>
        <position position="60"/>
    </location>
</feature>
<keyword evidence="1" id="KW-0472">Membrane</keyword>
<organism evidence="3">
    <name type="scientific">marine metagenome</name>
    <dbReference type="NCBI Taxonomy" id="408172"/>
    <lineage>
        <taxon>unclassified sequences</taxon>
        <taxon>metagenomes</taxon>
        <taxon>ecological metagenomes</taxon>
    </lineage>
</organism>
<dbReference type="Pfam" id="PF01266">
    <property type="entry name" value="DAO"/>
    <property type="match status" value="1"/>
</dbReference>
<protein>
    <recommendedName>
        <fullName evidence="2">FAD dependent oxidoreductase domain-containing protein</fullName>
    </recommendedName>
</protein>
<evidence type="ECO:0000259" key="2">
    <source>
        <dbReference type="Pfam" id="PF01266"/>
    </source>
</evidence>
<feature type="transmembrane region" description="Helical" evidence="1">
    <location>
        <begin position="7"/>
        <end position="24"/>
    </location>
</feature>
<dbReference type="Gene3D" id="3.50.50.60">
    <property type="entry name" value="FAD/NAD(P)-binding domain"/>
    <property type="match status" value="1"/>
</dbReference>
<sequence length="60" mass="6382">MKSQAKVVIVGGGILGVSLLYHLTKEGWTDIVLVEKGELTSGSTWHAAGQCPHMIGSYNL</sequence>
<reference evidence="3" key="1">
    <citation type="submission" date="2018-05" db="EMBL/GenBank/DDBJ databases">
        <authorList>
            <person name="Lanie J.A."/>
            <person name="Ng W.-L."/>
            <person name="Kazmierczak K.M."/>
            <person name="Andrzejewski T.M."/>
            <person name="Davidsen T.M."/>
            <person name="Wayne K.J."/>
            <person name="Tettelin H."/>
            <person name="Glass J.I."/>
            <person name="Rusch D."/>
            <person name="Podicherti R."/>
            <person name="Tsui H.-C.T."/>
            <person name="Winkler M.E."/>
        </authorList>
    </citation>
    <scope>NUCLEOTIDE SEQUENCE</scope>
</reference>
<name>A0A382F465_9ZZZZ</name>
<dbReference type="InterPro" id="IPR036188">
    <property type="entry name" value="FAD/NAD-bd_sf"/>
</dbReference>
<dbReference type="SUPFAM" id="SSF51905">
    <property type="entry name" value="FAD/NAD(P)-binding domain"/>
    <property type="match status" value="1"/>
</dbReference>
<dbReference type="InterPro" id="IPR006076">
    <property type="entry name" value="FAD-dep_OxRdtase"/>
</dbReference>
<feature type="domain" description="FAD dependent oxidoreductase" evidence="2">
    <location>
        <begin position="6"/>
        <end position="53"/>
    </location>
</feature>
<evidence type="ECO:0000256" key="1">
    <source>
        <dbReference type="SAM" id="Phobius"/>
    </source>
</evidence>
<dbReference type="EMBL" id="UINC01047920">
    <property type="protein sequence ID" value="SVB57808.1"/>
    <property type="molecule type" value="Genomic_DNA"/>
</dbReference>
<evidence type="ECO:0000313" key="3">
    <source>
        <dbReference type="EMBL" id="SVB57808.1"/>
    </source>
</evidence>
<dbReference type="PANTHER" id="PTHR13847:SF193">
    <property type="entry name" value="PYRUVATE DEHYDROGENASE PHOSPHATASE REGULATORY SUBUNIT, MITOCHONDRIAL"/>
    <property type="match status" value="1"/>
</dbReference>
<accession>A0A382F465</accession>
<gene>
    <name evidence="3" type="ORF">METZ01_LOCUS210662</name>
</gene>
<dbReference type="PANTHER" id="PTHR13847">
    <property type="entry name" value="SARCOSINE DEHYDROGENASE-RELATED"/>
    <property type="match status" value="1"/>
</dbReference>
<dbReference type="GO" id="GO:0005739">
    <property type="term" value="C:mitochondrion"/>
    <property type="evidence" value="ECO:0007669"/>
    <property type="project" value="TreeGrafter"/>
</dbReference>
<dbReference type="AlphaFoldDB" id="A0A382F465"/>
<proteinExistence type="predicted"/>
<keyword evidence="1" id="KW-0812">Transmembrane</keyword>